<evidence type="ECO:0000313" key="1">
    <source>
        <dbReference type="EMBL" id="PAE86664.1"/>
    </source>
</evidence>
<name>A0A268NT56_SHOCL</name>
<dbReference type="Proteomes" id="UP000216207">
    <property type="component" value="Unassembled WGS sequence"/>
</dbReference>
<dbReference type="EMBL" id="NPCC01000058">
    <property type="protein sequence ID" value="PAE86664.1"/>
    <property type="molecule type" value="Genomic_DNA"/>
</dbReference>
<feature type="non-terminal residue" evidence="1">
    <location>
        <position position="1"/>
    </location>
</feature>
<proteinExistence type="predicted"/>
<comment type="caution">
    <text evidence="1">The sequence shown here is derived from an EMBL/GenBank/DDBJ whole genome shotgun (WGS) entry which is preliminary data.</text>
</comment>
<accession>A0A268NT56</accession>
<evidence type="ECO:0000313" key="2">
    <source>
        <dbReference type="Proteomes" id="UP000216207"/>
    </source>
</evidence>
<dbReference type="RefSeq" id="WP_179291460.1">
    <property type="nucleotide sequence ID" value="NZ_NPCC01000058.1"/>
</dbReference>
<dbReference type="AlphaFoldDB" id="A0A268NT56"/>
<protein>
    <submittedName>
        <fullName evidence="1">Uncharacterized protein</fullName>
    </submittedName>
</protein>
<organism evidence="1 2">
    <name type="scientific">Shouchella clausii</name>
    <name type="common">Alkalihalobacillus clausii</name>
    <dbReference type="NCBI Taxonomy" id="79880"/>
    <lineage>
        <taxon>Bacteria</taxon>
        <taxon>Bacillati</taxon>
        <taxon>Bacillota</taxon>
        <taxon>Bacilli</taxon>
        <taxon>Bacillales</taxon>
        <taxon>Bacillaceae</taxon>
        <taxon>Shouchella</taxon>
    </lineage>
</organism>
<reference evidence="1 2" key="1">
    <citation type="submission" date="2017-07" db="EMBL/GenBank/DDBJ databases">
        <title>Isolation and whole genome analysis of endospore-forming bacteria from heroin.</title>
        <authorList>
            <person name="Kalinowski J."/>
            <person name="Ahrens B."/>
            <person name="Al-Dilaimi A."/>
            <person name="Winkler A."/>
            <person name="Wibberg D."/>
            <person name="Schleenbecker U."/>
            <person name="Ruckert C."/>
            <person name="Wolfel R."/>
            <person name="Grass G."/>
        </authorList>
    </citation>
    <scope>NUCLEOTIDE SEQUENCE [LARGE SCALE GENOMIC DNA]</scope>
    <source>
        <strain evidence="1 2">7539</strain>
    </source>
</reference>
<sequence length="78" mass="8863">KKVLYVGTESRNTDNGTFHQSSFVDPNNKFERIQVNVDQEQLANMPSINSEVDLKLALVQRNYRTYTSIKDLSVTAGK</sequence>
<gene>
    <name evidence="1" type="ORF">CHH72_22330</name>
</gene>